<feature type="signal peptide" evidence="1">
    <location>
        <begin position="1"/>
        <end position="22"/>
    </location>
</feature>
<dbReference type="Pfam" id="PF13360">
    <property type="entry name" value="PQQ_2"/>
    <property type="match status" value="3"/>
</dbReference>
<dbReference type="Proteomes" id="UP000198584">
    <property type="component" value="Unassembled WGS sequence"/>
</dbReference>
<dbReference type="EMBL" id="FNQR01000004">
    <property type="protein sequence ID" value="SEA38121.1"/>
    <property type="molecule type" value="Genomic_DNA"/>
</dbReference>
<evidence type="ECO:0000313" key="3">
    <source>
        <dbReference type="EMBL" id="SEA38121.1"/>
    </source>
</evidence>
<dbReference type="Gene3D" id="2.130.10.10">
    <property type="entry name" value="YVTN repeat-like/Quinoprotein amine dehydrogenase"/>
    <property type="match status" value="2"/>
</dbReference>
<dbReference type="InterPro" id="IPR011047">
    <property type="entry name" value="Quinoprotein_ADH-like_sf"/>
</dbReference>
<evidence type="ECO:0000313" key="4">
    <source>
        <dbReference type="Proteomes" id="UP000198584"/>
    </source>
</evidence>
<dbReference type="STRING" id="571932.SAMN05421743_104172"/>
<dbReference type="InterPro" id="IPR015943">
    <property type="entry name" value="WD40/YVTN_repeat-like_dom_sf"/>
</dbReference>
<name>A0A1H4AQJ5_9BACI</name>
<accession>A0A1H4AQJ5</accession>
<feature type="chain" id="PRO_5011748185" evidence="1">
    <location>
        <begin position="23"/>
        <end position="447"/>
    </location>
</feature>
<keyword evidence="4" id="KW-1185">Reference proteome</keyword>
<keyword evidence="1" id="KW-0732">Signal</keyword>
<sequence length="447" mass="49341">MKKASLLMAAGLLVFSGMTVQADSHEEEQSYGPEKWQQYRLDTSNNAVFDNGDERTIRQTYQTGDEVRTNPVIAGDNLYVGNHGSGELYSFDLFTGEENWSTELPNWIHEDSIYVDGKVYVGYGNRNFPDPFKKKIRGTGKSGAAAFDGETGEKIWNFETEGEVMPAPVYHEGTIYIATGDQTLYALDAESGELQWNLKLPGYVSMSAPHISDGMLYVGATDNLVAVDLDNQRIAWKEGKLGSVTDVPPAVSEDVVMVTGAKFHTEWNKKELYEKYGDTMPDMHFKIKEGERKKIGIDAENYHFIYAFDKKSGELLWQDLMGTGPDQEVPIPHINTSGAVTIEGDYAYVGSPYTKSVHAYHIPTGEKVWEYDNNTPVKGAPVVKDGLVYFGDAEGDLYVLEAETGALVNKNQVGGALLPGGPVIINETLFVGSQDSNVYAFPLSELN</sequence>
<dbReference type="SMART" id="SM00564">
    <property type="entry name" value="PQQ"/>
    <property type="match status" value="6"/>
</dbReference>
<feature type="domain" description="Pyrrolo-quinoline quinone repeat" evidence="2">
    <location>
        <begin position="144"/>
        <end position="259"/>
    </location>
</feature>
<dbReference type="SUPFAM" id="SSF50998">
    <property type="entry name" value="Quinoprotein alcohol dehydrogenase-like"/>
    <property type="match status" value="2"/>
</dbReference>
<dbReference type="AlphaFoldDB" id="A0A1H4AQJ5"/>
<evidence type="ECO:0000256" key="1">
    <source>
        <dbReference type="SAM" id="SignalP"/>
    </source>
</evidence>
<gene>
    <name evidence="3" type="ORF">SAMN05421743_104172</name>
</gene>
<dbReference type="InterPro" id="IPR018391">
    <property type="entry name" value="PQQ_b-propeller_rpt"/>
</dbReference>
<protein>
    <submittedName>
        <fullName evidence="3">Outer membrane protein assembly factor BamB, contains PQQ-like beta-propeller repeat</fullName>
    </submittedName>
</protein>
<dbReference type="OrthoDB" id="9794322at2"/>
<dbReference type="RefSeq" id="WP_093043741.1">
    <property type="nucleotide sequence ID" value="NZ_FNQR01000004.1"/>
</dbReference>
<evidence type="ECO:0000259" key="2">
    <source>
        <dbReference type="Pfam" id="PF13360"/>
    </source>
</evidence>
<dbReference type="PANTHER" id="PTHR34512">
    <property type="entry name" value="CELL SURFACE PROTEIN"/>
    <property type="match status" value="1"/>
</dbReference>
<feature type="domain" description="Pyrrolo-quinoline quinone repeat" evidence="2">
    <location>
        <begin position="63"/>
        <end position="121"/>
    </location>
</feature>
<dbReference type="PANTHER" id="PTHR34512:SF30">
    <property type="entry name" value="OUTER MEMBRANE PROTEIN ASSEMBLY FACTOR BAMB"/>
    <property type="match status" value="1"/>
</dbReference>
<proteinExistence type="predicted"/>
<dbReference type="InterPro" id="IPR002372">
    <property type="entry name" value="PQQ_rpt_dom"/>
</dbReference>
<organism evidence="3 4">
    <name type="scientific">Thalassobacillus cyri</name>
    <dbReference type="NCBI Taxonomy" id="571932"/>
    <lineage>
        <taxon>Bacteria</taxon>
        <taxon>Bacillati</taxon>
        <taxon>Bacillota</taxon>
        <taxon>Bacilli</taxon>
        <taxon>Bacillales</taxon>
        <taxon>Bacillaceae</taxon>
        <taxon>Thalassobacillus</taxon>
    </lineage>
</organism>
<reference evidence="4" key="1">
    <citation type="submission" date="2016-10" db="EMBL/GenBank/DDBJ databases">
        <authorList>
            <person name="Varghese N."/>
            <person name="Submissions S."/>
        </authorList>
    </citation>
    <scope>NUCLEOTIDE SEQUENCE [LARGE SCALE GENOMIC DNA]</scope>
    <source>
        <strain evidence="4">CCM7597</strain>
    </source>
</reference>
<feature type="domain" description="Pyrrolo-quinoline quinone repeat" evidence="2">
    <location>
        <begin position="305"/>
        <end position="441"/>
    </location>
</feature>